<evidence type="ECO:0000256" key="3">
    <source>
        <dbReference type="ARBA" id="ARBA00004463"/>
    </source>
</evidence>
<evidence type="ECO:0000256" key="4">
    <source>
        <dbReference type="ARBA" id="ARBA00022583"/>
    </source>
</evidence>
<dbReference type="HOGENOM" id="CLU_312174_0_0_1"/>
<proteinExistence type="inferred from homology"/>
<reference evidence="7 8" key="1">
    <citation type="journal article" date="2011" name="Proc. Natl. Acad. Sci. U.S.A.">
        <title>Comparative genomics of xylose-fermenting fungi for enhanced biofuel production.</title>
        <authorList>
            <person name="Wohlbach D.J."/>
            <person name="Kuo A."/>
            <person name="Sato T.K."/>
            <person name="Potts K.M."/>
            <person name="Salamov A.A."/>
            <person name="LaButti K.M."/>
            <person name="Sun H."/>
            <person name="Clum A."/>
            <person name="Pangilinan J.L."/>
            <person name="Lindquist E.A."/>
            <person name="Lucas S."/>
            <person name="Lapidus A."/>
            <person name="Jin M."/>
            <person name="Gunawan C."/>
            <person name="Balan V."/>
            <person name="Dale B.E."/>
            <person name="Jeffries T.W."/>
            <person name="Zinkel R."/>
            <person name="Barry K.W."/>
            <person name="Grigoriev I.V."/>
            <person name="Gasch A.P."/>
        </authorList>
    </citation>
    <scope>NUCLEOTIDE SEQUENCE [LARGE SCALE GENOMIC DNA]</scope>
    <source>
        <strain evidence="8">NRRL Y-27907 / 11-Y1</strain>
    </source>
</reference>
<gene>
    <name evidence="7" type="ORF">SPAPADRAFT_142520</name>
</gene>
<dbReference type="RefSeq" id="XP_007376754.1">
    <property type="nucleotide sequence ID" value="XM_007376692.1"/>
</dbReference>
<comment type="subcellular location">
    <subcellularLocation>
        <location evidence="2">Cell membrane</location>
        <topology evidence="2">Peripheral membrane protein</topology>
        <orientation evidence="2">Cytoplasmic side</orientation>
    </subcellularLocation>
    <subcellularLocation>
        <location evidence="3">Cytoplasmic granule</location>
    </subcellularLocation>
</comment>
<evidence type="ECO:0000256" key="5">
    <source>
        <dbReference type="ARBA" id="ARBA00038251"/>
    </source>
</evidence>
<sequence length="890" mass="103509">MIIDNSINEKYIRTLAFGCFPKNVLEFQESQDFFQQMIFIDYQKQLIIKEEHHNNDLFIPESKQKINQLIQYTNSITLNYENTEKSFEELLYYVVLLAHLYYLTGQVDFMTDVLNSISVPYSINEANLTSMTKNQIELVEYLHCKYHMLLGLVHENGFAIWLEYLSHFSKPFTKSQVIANHWLELLDLKLAESISQSITFDQVKRLSFFTNEISTIQFCNFLIRPENIDMADSQFKLEYTTFLVSQIEANIKRSVIFPNAMNSNDSTINNFINNLYESLSYVPFNLAIVKPTVSKRYLIDATSKTYQSKVVLSNLIYTLIDLNEYDEAFVAFKTYIEYLATEEQLSGHIDDILSIIDTFSTCIIHFNPIKSFKNEQKFKHTPDSMVEADLKVFTDKLLFYLNKLQEFIDLTYDESDTENDLSFLYRKYNPNILQTDNSQLIELIAKAWYSIGYYYSFVCMYDSVDETTMKQNVTKVLKNYKNSLIINSTGNILYLHSYALALANSQANKSALKLCKFILKKYPESFKTWNLLVLLLTSSEIDNPDTSKPDTTKLRDSEDFINKALNIAGLFIMKHQEKDIKLSFIEKTEILELKLTQLAVLESIYGLNYMMEYLNEVFILYHELFDVEFDTPARQQRDSARQFGSSARWSHRPSFIDPSNLPHKDVTKSRSPILDPLTTASNVVKAQTVNKLKRLSKIGRTQTRSSVVSTSRKSDNIKDRKLLQGLWLWTSRVFIRAGMLDEAEQCIVEAEAIYKPNIKTFTALGYLTSKTRKFLALQEFERSLEQVDKYNKQDLGWTLLGMAKLIFIDDITDNSLFISDKDLNGGIIRMKNLLENFTLSWPCGSNSSEVWYYLSKIYEIIDDKIMLDKSLWKCVELEDIRPVRSFSCDS</sequence>
<evidence type="ECO:0000256" key="2">
    <source>
        <dbReference type="ARBA" id="ARBA00004413"/>
    </source>
</evidence>
<dbReference type="OMA" id="LIFIDYQ"/>
<evidence type="ECO:0000313" key="7">
    <source>
        <dbReference type="EMBL" id="EGW30721.1"/>
    </source>
</evidence>
<dbReference type="KEGG" id="spaa:SPAPADRAFT_142520"/>
<dbReference type="STRING" id="619300.G3ASN5"/>
<protein>
    <recommendedName>
        <fullName evidence="6">Cargo-transport protein YPP1</fullName>
    </recommendedName>
</protein>
<comment type="function">
    <text evidence="1">Involved in endocytosis.</text>
</comment>
<evidence type="ECO:0000256" key="6">
    <source>
        <dbReference type="ARBA" id="ARBA00039231"/>
    </source>
</evidence>
<dbReference type="PANTHER" id="PTHR23083">
    <property type="entry name" value="TETRATRICOPEPTIDE REPEAT PROTEIN, TPR"/>
    <property type="match status" value="1"/>
</dbReference>
<name>G3ASN5_SPAPN</name>
<dbReference type="OrthoDB" id="29013at2759"/>
<dbReference type="Proteomes" id="UP000000709">
    <property type="component" value="Unassembled WGS sequence"/>
</dbReference>
<dbReference type="PANTHER" id="PTHR23083:SF464">
    <property type="entry name" value="TETRATRICOPEPTIDE REPEAT DOMAIN 7, ISOFORM A"/>
    <property type="match status" value="1"/>
</dbReference>
<keyword evidence="4" id="KW-0254">Endocytosis</keyword>
<dbReference type="GO" id="GO:0005886">
    <property type="term" value="C:plasma membrane"/>
    <property type="evidence" value="ECO:0007669"/>
    <property type="project" value="UniProtKB-SubCell"/>
</dbReference>
<dbReference type="InterPro" id="IPR051722">
    <property type="entry name" value="Endocytosis_PI4K-reg_protein"/>
</dbReference>
<dbReference type="GO" id="GO:0006897">
    <property type="term" value="P:endocytosis"/>
    <property type="evidence" value="ECO:0007669"/>
    <property type="project" value="UniProtKB-KW"/>
</dbReference>
<keyword evidence="8" id="KW-1185">Reference proteome</keyword>
<comment type="similarity">
    <text evidence="5">Belongs to the YPP1 family.</text>
</comment>
<dbReference type="InterPro" id="IPR011990">
    <property type="entry name" value="TPR-like_helical_dom_sf"/>
</dbReference>
<organism evidence="8">
    <name type="scientific">Spathaspora passalidarum (strain NRRL Y-27907 / 11-Y1)</name>
    <dbReference type="NCBI Taxonomy" id="619300"/>
    <lineage>
        <taxon>Eukaryota</taxon>
        <taxon>Fungi</taxon>
        <taxon>Dikarya</taxon>
        <taxon>Ascomycota</taxon>
        <taxon>Saccharomycotina</taxon>
        <taxon>Pichiomycetes</taxon>
        <taxon>Debaryomycetaceae</taxon>
        <taxon>Spathaspora</taxon>
    </lineage>
</organism>
<dbReference type="FunCoup" id="G3ASN5">
    <property type="interactions" value="238"/>
</dbReference>
<dbReference type="GeneID" id="18870455"/>
<dbReference type="InParanoid" id="G3ASN5"/>
<evidence type="ECO:0000256" key="1">
    <source>
        <dbReference type="ARBA" id="ARBA00002550"/>
    </source>
</evidence>
<dbReference type="CDD" id="cd23270">
    <property type="entry name" value="YPP1"/>
    <property type="match status" value="1"/>
</dbReference>
<accession>G3ASN5</accession>
<dbReference type="Gene3D" id="1.25.40.10">
    <property type="entry name" value="Tetratricopeptide repeat domain"/>
    <property type="match status" value="1"/>
</dbReference>
<evidence type="ECO:0000313" key="8">
    <source>
        <dbReference type="Proteomes" id="UP000000709"/>
    </source>
</evidence>
<dbReference type="eggNOG" id="ENOG502QV6B">
    <property type="taxonomic scope" value="Eukaryota"/>
</dbReference>
<dbReference type="AlphaFoldDB" id="G3ASN5"/>
<dbReference type="EMBL" id="GL996504">
    <property type="protein sequence ID" value="EGW30721.1"/>
    <property type="molecule type" value="Genomic_DNA"/>
</dbReference>